<dbReference type="Pfam" id="PF06267">
    <property type="entry name" value="DUF1028"/>
    <property type="match status" value="1"/>
</dbReference>
<keyword evidence="1" id="KW-0802">TPR repeat</keyword>
<dbReference type="GO" id="GO:0006508">
    <property type="term" value="P:proteolysis"/>
    <property type="evidence" value="ECO:0007669"/>
    <property type="project" value="UniProtKB-KW"/>
</dbReference>
<dbReference type="InterPro" id="IPR010430">
    <property type="entry name" value="DUF1028"/>
</dbReference>
<dbReference type="PANTHER" id="PTHR39328">
    <property type="entry name" value="BLL2871 PROTEIN"/>
    <property type="match status" value="1"/>
</dbReference>
<dbReference type="Gene3D" id="1.25.40.10">
    <property type="entry name" value="Tetratricopeptide repeat domain"/>
    <property type="match status" value="1"/>
</dbReference>
<protein>
    <submittedName>
        <fullName evidence="2">Zn-dependent protease</fullName>
    </submittedName>
</protein>
<proteinExistence type="predicted"/>
<keyword evidence="2" id="KW-0645">Protease</keyword>
<accession>A0A0X8G5I4</accession>
<name>A0A0X8G5I4_9FLAO</name>
<dbReference type="PROSITE" id="PS50005">
    <property type="entry name" value="TPR"/>
    <property type="match status" value="1"/>
</dbReference>
<keyword evidence="2" id="KW-0378">Hydrolase</keyword>
<sequence>MMKSFSIIILIFMMNFEGNSQQFYSKKEPFAHTYSIVARDTVTGEMGVAVQSHWFSVGSLVAWGEAGVGVVATQSFINPSFGPRGLSLLKNGLTPKMAVESLLELDEGREVRQLAILDVQGNVAAYTGKNCIEMAGHIVGDNFSVQANLMEKSTVWPAMAKAFKNSKGALAERLLIALEAAQKEGGDIRGKQSAAILVVKAKSTGNSWEDKVVDLRVEDNENPLKEMRRLLTIHTAYEYMNKGDLAVETGNNKLAKEYYMKAQQLNPNNLEMKYWYAVTLANNGELTEATQIFKLIFEQNNKWRELIPRLLKAKLLKVSEKQLKEILNL</sequence>
<dbReference type="Pfam" id="PF13181">
    <property type="entry name" value="TPR_8"/>
    <property type="match status" value="1"/>
</dbReference>
<dbReference type="InterPro" id="IPR029055">
    <property type="entry name" value="Ntn_hydrolases_N"/>
</dbReference>
<dbReference type="EMBL" id="CP013355">
    <property type="protein sequence ID" value="AMC10471.1"/>
    <property type="molecule type" value="Genomic_DNA"/>
</dbReference>
<organism evidence="2 3">
    <name type="scientific">Lutibacter profundi</name>
    <dbReference type="NCBI Taxonomy" id="1622118"/>
    <lineage>
        <taxon>Bacteria</taxon>
        <taxon>Pseudomonadati</taxon>
        <taxon>Bacteroidota</taxon>
        <taxon>Flavobacteriia</taxon>
        <taxon>Flavobacteriales</taxon>
        <taxon>Flavobacteriaceae</taxon>
        <taxon>Lutibacter</taxon>
    </lineage>
</organism>
<gene>
    <name evidence="2" type="ORF">Lupro_04035</name>
</gene>
<dbReference type="PANTHER" id="PTHR39328:SF1">
    <property type="entry name" value="BLL2871 PROTEIN"/>
    <property type="match status" value="1"/>
</dbReference>
<evidence type="ECO:0000256" key="1">
    <source>
        <dbReference type="PROSITE-ProRule" id="PRU00339"/>
    </source>
</evidence>
<dbReference type="InterPro" id="IPR019734">
    <property type="entry name" value="TPR_rpt"/>
</dbReference>
<dbReference type="InterPro" id="IPR011990">
    <property type="entry name" value="TPR-like_helical_dom_sf"/>
</dbReference>
<dbReference type="SUPFAM" id="SSF56235">
    <property type="entry name" value="N-terminal nucleophile aminohydrolases (Ntn hydrolases)"/>
    <property type="match status" value="1"/>
</dbReference>
<evidence type="ECO:0000313" key="2">
    <source>
        <dbReference type="EMBL" id="AMC10471.1"/>
    </source>
</evidence>
<keyword evidence="3" id="KW-1185">Reference proteome</keyword>
<dbReference type="PATRIC" id="fig|1622118.3.peg.855"/>
<dbReference type="KEGG" id="lut:Lupro_04035"/>
<evidence type="ECO:0000313" key="3">
    <source>
        <dbReference type="Proteomes" id="UP000059672"/>
    </source>
</evidence>
<dbReference type="AlphaFoldDB" id="A0A0X8G5I4"/>
<dbReference type="SUPFAM" id="SSF48452">
    <property type="entry name" value="TPR-like"/>
    <property type="match status" value="1"/>
</dbReference>
<feature type="repeat" description="TPR" evidence="1">
    <location>
        <begin position="236"/>
        <end position="269"/>
    </location>
</feature>
<reference evidence="2 3" key="2">
    <citation type="journal article" date="2016" name="Int. J. Syst. Evol. Microbiol.">
        <title>Lutibacter profundi sp. nov., isolated from a deep-sea hydrothermal system on the Arctic Mid-Ocean Ridge and emended description of the genus Lutibacter.</title>
        <authorList>
            <person name="Le Moine Bauer S."/>
            <person name="Roalkvam I."/>
            <person name="Steen I.H."/>
            <person name="Dahle H."/>
        </authorList>
    </citation>
    <scope>NUCLEOTIDE SEQUENCE [LARGE SCALE GENOMIC DNA]</scope>
    <source>
        <strain evidence="2 3">LP1</strain>
    </source>
</reference>
<dbReference type="Gene3D" id="3.60.20.10">
    <property type="entry name" value="Glutamine Phosphoribosylpyrophosphate, subunit 1, domain 1"/>
    <property type="match status" value="1"/>
</dbReference>
<dbReference type="Proteomes" id="UP000059672">
    <property type="component" value="Chromosome"/>
</dbReference>
<dbReference type="GO" id="GO:0008233">
    <property type="term" value="F:peptidase activity"/>
    <property type="evidence" value="ECO:0007669"/>
    <property type="project" value="UniProtKB-KW"/>
</dbReference>
<reference evidence="3" key="1">
    <citation type="submission" date="2015-12" db="EMBL/GenBank/DDBJ databases">
        <title>Complete genome sequence of Lutibacter profundus strain LP1.</title>
        <authorList>
            <person name="Wissuwa J."/>
            <person name="Le Moine Bauer S."/>
            <person name="Stokke R."/>
            <person name="Dahle H."/>
            <person name="Steen I.H."/>
        </authorList>
    </citation>
    <scope>NUCLEOTIDE SEQUENCE [LARGE SCALE GENOMIC DNA]</scope>
    <source>
        <strain evidence="3">LP1</strain>
    </source>
</reference>